<dbReference type="InterPro" id="IPR058009">
    <property type="entry name" value="TTP_Phage_16"/>
</dbReference>
<evidence type="ECO:0000313" key="1">
    <source>
        <dbReference type="EMBL" id="KFI80260.1"/>
    </source>
</evidence>
<dbReference type="Proteomes" id="UP000029082">
    <property type="component" value="Unassembled WGS sequence"/>
</dbReference>
<dbReference type="RefSeq" id="WP_033513450.1">
    <property type="nucleotide sequence ID" value="NZ_JDUO01000015.1"/>
</dbReference>
<dbReference type="STRING" id="1437603.GCA_000771525_00466"/>
<accession>A0A087CAG0</accession>
<dbReference type="eggNOG" id="ENOG5033FDY">
    <property type="taxonomic scope" value="Bacteria"/>
</dbReference>
<dbReference type="AlphaFoldDB" id="A0A087CAG0"/>
<evidence type="ECO:0000313" key="2">
    <source>
        <dbReference type="Proteomes" id="UP000029082"/>
    </source>
</evidence>
<keyword evidence="2" id="KW-1185">Reference proteome</keyword>
<dbReference type="EMBL" id="JGZE01000001">
    <property type="protein sequence ID" value="KFI80260.1"/>
    <property type="molecule type" value="Genomic_DNA"/>
</dbReference>
<protein>
    <submittedName>
        <fullName evidence="1">Gp28</fullName>
    </submittedName>
</protein>
<comment type="caution">
    <text evidence="1">The sequence shown here is derived from an EMBL/GenBank/DDBJ whole genome shotgun (WGS) entry which is preliminary data.</text>
</comment>
<gene>
    <name evidence="1" type="ORF">BMON_0132</name>
</gene>
<dbReference type="GeneID" id="93094995"/>
<dbReference type="OrthoDB" id="4940083at2"/>
<dbReference type="Pfam" id="PF25595">
    <property type="entry name" value="Phage_TTP_16"/>
    <property type="match status" value="1"/>
</dbReference>
<proteinExistence type="predicted"/>
<organism evidence="1 2">
    <name type="scientific">Bifidobacterium mongoliense DSM 21395</name>
    <dbReference type="NCBI Taxonomy" id="1437603"/>
    <lineage>
        <taxon>Bacteria</taxon>
        <taxon>Bacillati</taxon>
        <taxon>Actinomycetota</taxon>
        <taxon>Actinomycetes</taxon>
        <taxon>Bifidobacteriales</taxon>
        <taxon>Bifidobacteriaceae</taxon>
        <taxon>Bifidobacterium</taxon>
    </lineage>
</organism>
<sequence length="170" mass="17991">MASNVSAYLEEGVKSVFVKTLADMKTPKISELTGVGATELSFYIVPNGWKPTRSQDSIDDGREGTATVGKILGPKKFDNGEVEVLDNVNRKDADNAAVVTLTEGTQGYIVRRRGPEASVDWAAGDVVSVYKVAIGMKNPVAHASNARQTSTISFAIDPSSLIETATVATA</sequence>
<reference evidence="1 2" key="1">
    <citation type="submission" date="2014-03" db="EMBL/GenBank/DDBJ databases">
        <title>Genomics of Bifidobacteria.</title>
        <authorList>
            <person name="Ventura M."/>
            <person name="Milani C."/>
            <person name="Lugli G.A."/>
        </authorList>
    </citation>
    <scope>NUCLEOTIDE SEQUENCE [LARGE SCALE GENOMIC DNA]</scope>
    <source>
        <strain evidence="1 2">DSM 21395</strain>
    </source>
</reference>
<name>A0A087CAG0_9BIFI</name>